<accession>A0A835PSB1</accession>
<keyword evidence="1" id="KW-0677">Repeat</keyword>
<sequence length="75" mass="8124">MDTKLSLADAIHPDELGEECDTFPTTQPPNIVKIRYDRLRSVAGRVQMVVGDLAAQGRGCSLCLLGEILGQLHCS</sequence>
<feature type="domain" description="Multiple C2" evidence="2">
    <location>
        <begin position="1"/>
        <end position="58"/>
    </location>
</feature>
<dbReference type="Proteomes" id="UP000639772">
    <property type="component" value="Chromosome 12"/>
</dbReference>
<dbReference type="EMBL" id="JADCNM010000012">
    <property type="protein sequence ID" value="KAG0459365.1"/>
    <property type="molecule type" value="Genomic_DNA"/>
</dbReference>
<evidence type="ECO:0000313" key="4">
    <source>
        <dbReference type="Proteomes" id="UP000639772"/>
    </source>
</evidence>
<dbReference type="OrthoDB" id="684867at2759"/>
<evidence type="ECO:0000256" key="1">
    <source>
        <dbReference type="ARBA" id="ARBA00022737"/>
    </source>
</evidence>
<dbReference type="InterPro" id="IPR013583">
    <property type="entry name" value="MCTP_C"/>
</dbReference>
<dbReference type="InterPro" id="IPR047259">
    <property type="entry name" value="QUIRKY-like"/>
</dbReference>
<protein>
    <recommendedName>
        <fullName evidence="2">Multiple C2 domain-containing protein</fullName>
    </recommendedName>
</protein>
<comment type="caution">
    <text evidence="3">The sequence shown here is derived from an EMBL/GenBank/DDBJ whole genome shotgun (WGS) entry which is preliminary data.</text>
</comment>
<name>A0A835PSB1_VANPL</name>
<proteinExistence type="predicted"/>
<dbReference type="Pfam" id="PF08372">
    <property type="entry name" value="PRT_C"/>
    <property type="match status" value="1"/>
</dbReference>
<dbReference type="PANTHER" id="PTHR31425">
    <property type="entry name" value="PHOSPHORIBOSYLANTHRANILATE TRANSFERASE ISOFORM 1"/>
    <property type="match status" value="1"/>
</dbReference>
<dbReference type="PANTHER" id="PTHR31425:SF50">
    <property type="entry name" value="FT-INTERACTING PROTEIN 3-RELATED"/>
    <property type="match status" value="1"/>
</dbReference>
<evidence type="ECO:0000313" key="3">
    <source>
        <dbReference type="EMBL" id="KAG0459365.1"/>
    </source>
</evidence>
<dbReference type="AlphaFoldDB" id="A0A835PSB1"/>
<reference evidence="3 4" key="1">
    <citation type="journal article" date="2020" name="Nat. Food">
        <title>A phased Vanilla planifolia genome enables genetic improvement of flavour and production.</title>
        <authorList>
            <person name="Hasing T."/>
            <person name="Tang H."/>
            <person name="Brym M."/>
            <person name="Khazi F."/>
            <person name="Huang T."/>
            <person name="Chambers A.H."/>
        </authorList>
    </citation>
    <scope>NUCLEOTIDE SEQUENCE [LARGE SCALE GENOMIC DNA]</scope>
    <source>
        <tissue evidence="3">Leaf</tissue>
    </source>
</reference>
<organism evidence="3 4">
    <name type="scientific">Vanilla planifolia</name>
    <name type="common">Vanilla</name>
    <dbReference type="NCBI Taxonomy" id="51239"/>
    <lineage>
        <taxon>Eukaryota</taxon>
        <taxon>Viridiplantae</taxon>
        <taxon>Streptophyta</taxon>
        <taxon>Embryophyta</taxon>
        <taxon>Tracheophyta</taxon>
        <taxon>Spermatophyta</taxon>
        <taxon>Magnoliopsida</taxon>
        <taxon>Liliopsida</taxon>
        <taxon>Asparagales</taxon>
        <taxon>Orchidaceae</taxon>
        <taxon>Vanilloideae</taxon>
        <taxon>Vanilleae</taxon>
        <taxon>Vanilla</taxon>
    </lineage>
</organism>
<evidence type="ECO:0000259" key="2">
    <source>
        <dbReference type="Pfam" id="PF08372"/>
    </source>
</evidence>
<gene>
    <name evidence="3" type="ORF">HPP92_022493</name>
</gene>